<dbReference type="EMBL" id="JAUOTP010000012">
    <property type="protein sequence ID" value="MDO6416795.1"/>
    <property type="molecule type" value="Genomic_DNA"/>
</dbReference>
<reference evidence="2" key="1">
    <citation type="submission" date="2023-07" db="EMBL/GenBank/DDBJ databases">
        <authorList>
            <person name="Kim M."/>
        </authorList>
    </citation>
    <scope>NUCLEOTIDE SEQUENCE</scope>
    <source>
        <strain evidence="2">BIUV-7</strain>
    </source>
</reference>
<dbReference type="InterPro" id="IPR029058">
    <property type="entry name" value="AB_hydrolase_fold"/>
</dbReference>
<evidence type="ECO:0000313" key="3">
    <source>
        <dbReference type="Proteomes" id="UP001169764"/>
    </source>
</evidence>
<sequence>MLNLTRPDGSLPEDFHVSRRTAAGMLFAGYAVAAFSADAAPITTPSDGLITEWTTIPNGAPKPLPAFVARPAGKGTHPTILVVNEVFGIHEWIKDVCRRLAKAGYVAVAPDFFYRSGVDLPAKSDLKEILAVVNEAGDAQVDSDVRATTDWIKKQAFAKPQAIGITGFCWGGQVVWRSAMVDPDIKAGVAWYGQLKKVTLRTAELKAPVLGLYGGLDKGITLEDVAAMRAALKAAGRKDEIVVYPQAEHGFLADYRASYNEAASADAWPKLLAFMRANGVA</sequence>
<keyword evidence="2" id="KW-0378">Hydrolase</keyword>
<feature type="domain" description="Dienelactone hydrolase" evidence="1">
    <location>
        <begin position="65"/>
        <end position="277"/>
    </location>
</feature>
<dbReference type="Pfam" id="PF01738">
    <property type="entry name" value="DLH"/>
    <property type="match status" value="1"/>
</dbReference>
<keyword evidence="3" id="KW-1185">Reference proteome</keyword>
<dbReference type="InterPro" id="IPR002925">
    <property type="entry name" value="Dienelactn_hydro"/>
</dbReference>
<accession>A0ABT8YEK4</accession>
<dbReference type="GO" id="GO:0016787">
    <property type="term" value="F:hydrolase activity"/>
    <property type="evidence" value="ECO:0007669"/>
    <property type="project" value="UniProtKB-KW"/>
</dbReference>
<comment type="caution">
    <text evidence="2">The sequence shown here is derived from an EMBL/GenBank/DDBJ whole genome shotgun (WGS) entry which is preliminary data.</text>
</comment>
<gene>
    <name evidence="2" type="ORF">Q4F19_20600</name>
</gene>
<dbReference type="RefSeq" id="WP_303546641.1">
    <property type="nucleotide sequence ID" value="NZ_JAUOTP010000012.1"/>
</dbReference>
<name>A0ABT8YEK4_9SPHN</name>
<evidence type="ECO:0000313" key="2">
    <source>
        <dbReference type="EMBL" id="MDO6416795.1"/>
    </source>
</evidence>
<evidence type="ECO:0000259" key="1">
    <source>
        <dbReference type="Pfam" id="PF01738"/>
    </source>
</evidence>
<dbReference type="SUPFAM" id="SSF53474">
    <property type="entry name" value="alpha/beta-Hydrolases"/>
    <property type="match status" value="1"/>
</dbReference>
<dbReference type="Gene3D" id="3.40.50.1820">
    <property type="entry name" value="alpha/beta hydrolase"/>
    <property type="match status" value="1"/>
</dbReference>
<dbReference type="Proteomes" id="UP001169764">
    <property type="component" value="Unassembled WGS sequence"/>
</dbReference>
<organism evidence="2 3">
    <name type="scientific">Sphingomonas natans</name>
    <dbReference type="NCBI Taxonomy" id="3063330"/>
    <lineage>
        <taxon>Bacteria</taxon>
        <taxon>Pseudomonadati</taxon>
        <taxon>Pseudomonadota</taxon>
        <taxon>Alphaproteobacteria</taxon>
        <taxon>Sphingomonadales</taxon>
        <taxon>Sphingomonadaceae</taxon>
        <taxon>Sphingomonas</taxon>
    </lineage>
</organism>
<dbReference type="InterPro" id="IPR051049">
    <property type="entry name" value="Dienelactone_hydrolase-like"/>
</dbReference>
<dbReference type="PANTHER" id="PTHR46623:SF6">
    <property type="entry name" value="ALPHA_BETA-HYDROLASES SUPERFAMILY PROTEIN"/>
    <property type="match status" value="1"/>
</dbReference>
<proteinExistence type="predicted"/>
<protein>
    <submittedName>
        <fullName evidence="2">Dienelactone hydrolase family protein</fullName>
        <ecNumber evidence="2">3.1.-.-</ecNumber>
    </submittedName>
</protein>
<dbReference type="EC" id="3.1.-.-" evidence="2"/>
<dbReference type="PANTHER" id="PTHR46623">
    <property type="entry name" value="CARBOXYMETHYLENEBUTENOLIDASE-RELATED"/>
    <property type="match status" value="1"/>
</dbReference>